<organism evidence="9 10">
    <name type="scientific">Jimgerdemannia flammicorona</name>
    <dbReference type="NCBI Taxonomy" id="994334"/>
    <lineage>
        <taxon>Eukaryota</taxon>
        <taxon>Fungi</taxon>
        <taxon>Fungi incertae sedis</taxon>
        <taxon>Mucoromycota</taxon>
        <taxon>Mucoromycotina</taxon>
        <taxon>Endogonomycetes</taxon>
        <taxon>Endogonales</taxon>
        <taxon>Endogonaceae</taxon>
        <taxon>Jimgerdemannia</taxon>
    </lineage>
</organism>
<proteinExistence type="predicted"/>
<evidence type="ECO:0000256" key="4">
    <source>
        <dbReference type="ARBA" id="ARBA00023242"/>
    </source>
</evidence>
<comment type="caution">
    <text evidence="9">The sequence shown here is derived from an EMBL/GenBank/DDBJ whole genome shotgun (WGS) entry which is preliminary data.</text>
</comment>
<gene>
    <name evidence="9" type="ORF">BC936DRAFT_138211</name>
</gene>
<feature type="domain" description="SANT" evidence="7">
    <location>
        <begin position="54"/>
        <end position="99"/>
    </location>
</feature>
<keyword evidence="1" id="KW-0805">Transcription regulation</keyword>
<feature type="region of interest" description="Disordered" evidence="5">
    <location>
        <begin position="106"/>
        <end position="198"/>
    </location>
</feature>
<dbReference type="PANTHER" id="PTHR12802:SF173">
    <property type="entry name" value="MYB-LIKE PROTEIN K"/>
    <property type="match status" value="1"/>
</dbReference>
<evidence type="ECO:0000256" key="3">
    <source>
        <dbReference type="ARBA" id="ARBA00023163"/>
    </source>
</evidence>
<dbReference type="InterPro" id="IPR006447">
    <property type="entry name" value="Myb_dom_plants"/>
</dbReference>
<dbReference type="InterPro" id="IPR017930">
    <property type="entry name" value="Myb_dom"/>
</dbReference>
<dbReference type="NCBIfam" id="TIGR01557">
    <property type="entry name" value="myb_SHAQKYF"/>
    <property type="match status" value="1"/>
</dbReference>
<dbReference type="PROSITE" id="PS50090">
    <property type="entry name" value="MYB_LIKE"/>
    <property type="match status" value="1"/>
</dbReference>
<reference evidence="9 10" key="1">
    <citation type="journal article" date="2018" name="New Phytol.">
        <title>Phylogenomics of Endogonaceae and evolution of mycorrhizas within Mucoromycota.</title>
        <authorList>
            <person name="Chang Y."/>
            <person name="Desiro A."/>
            <person name="Na H."/>
            <person name="Sandor L."/>
            <person name="Lipzen A."/>
            <person name="Clum A."/>
            <person name="Barry K."/>
            <person name="Grigoriev I.V."/>
            <person name="Martin F.M."/>
            <person name="Stajich J.E."/>
            <person name="Smith M.E."/>
            <person name="Bonito G."/>
            <person name="Spatafora J.W."/>
        </authorList>
    </citation>
    <scope>NUCLEOTIDE SEQUENCE [LARGE SCALE GENOMIC DNA]</scope>
    <source>
        <strain evidence="9 10">GMNB39</strain>
    </source>
</reference>
<dbReference type="CDD" id="cd00167">
    <property type="entry name" value="SANT"/>
    <property type="match status" value="1"/>
</dbReference>
<feature type="non-terminal residue" evidence="9">
    <location>
        <position position="1"/>
    </location>
</feature>
<dbReference type="PANTHER" id="PTHR12802">
    <property type="entry name" value="SWI/SNF COMPLEX-RELATED"/>
    <property type="match status" value="1"/>
</dbReference>
<evidence type="ECO:0000259" key="8">
    <source>
        <dbReference type="PROSITE" id="PS51294"/>
    </source>
</evidence>
<keyword evidence="2" id="KW-0238">DNA-binding</keyword>
<sequence>AALTAPAVPPASEDRSRPAEPKPKKDKVERPKKEKPERREMKTVPEGMNTGVYTEEEERLFLEGLEVFGRDWQKLSQHMVKRDPNSIRSHAQKHFIKLFRDGIPLPDKVKESGAGYTLSGKELDPNSAAAKPYLNKMNLEGSPAAQAQAGAAPARRSEAAPARRSEAAGRRRKAAEREDGEEGRNAEREQDGKEAMEAGMDDANSMMMVEGEEAGIAGAVTGQRRQGGKGGRGEEDRASKTKKPKITKPHLPSLDSDRDDAPRYDPYGEDGRTNYSKSRLRQHREQRNSVNWAQLDDETDPLTMVKCEPFSGKAGSGMNGSQPFAIAVHSNVLLAMDFHAHLMTTEVIGFLAGEWVADERSRLHFRFISTCLFGRRLIKE</sequence>
<name>A0A433CVF3_9FUNG</name>
<accession>A0A433CVF3</accession>
<dbReference type="SUPFAM" id="SSF46689">
    <property type="entry name" value="Homeodomain-like"/>
    <property type="match status" value="1"/>
</dbReference>
<dbReference type="Gene3D" id="1.10.10.60">
    <property type="entry name" value="Homeodomain-like"/>
    <property type="match status" value="1"/>
</dbReference>
<feature type="region of interest" description="Disordered" evidence="5">
    <location>
        <begin position="1"/>
        <end position="51"/>
    </location>
</feature>
<feature type="region of interest" description="Disordered" evidence="5">
    <location>
        <begin position="216"/>
        <end position="291"/>
    </location>
</feature>
<evidence type="ECO:0000259" key="7">
    <source>
        <dbReference type="PROSITE" id="PS51293"/>
    </source>
</evidence>
<dbReference type="PROSITE" id="PS51293">
    <property type="entry name" value="SANT"/>
    <property type="match status" value="1"/>
</dbReference>
<evidence type="ECO:0000256" key="1">
    <source>
        <dbReference type="ARBA" id="ARBA00023015"/>
    </source>
</evidence>
<protein>
    <submittedName>
        <fullName evidence="9">Uncharacterized protein</fullName>
    </submittedName>
</protein>
<dbReference type="EMBL" id="RBNI01012701">
    <property type="protein sequence ID" value="RUP42695.1"/>
    <property type="molecule type" value="Genomic_DNA"/>
</dbReference>
<feature type="compositionally biased region" description="Basic and acidic residues" evidence="5">
    <location>
        <begin position="182"/>
        <end position="196"/>
    </location>
</feature>
<feature type="compositionally biased region" description="Low complexity" evidence="5">
    <location>
        <begin position="140"/>
        <end position="154"/>
    </location>
</feature>
<feature type="domain" description="Myb-like" evidence="6">
    <location>
        <begin position="45"/>
        <end position="95"/>
    </location>
</feature>
<evidence type="ECO:0000259" key="6">
    <source>
        <dbReference type="PROSITE" id="PS50090"/>
    </source>
</evidence>
<evidence type="ECO:0000256" key="2">
    <source>
        <dbReference type="ARBA" id="ARBA00023125"/>
    </source>
</evidence>
<dbReference type="PROSITE" id="PS51294">
    <property type="entry name" value="HTH_MYB"/>
    <property type="match status" value="1"/>
</dbReference>
<evidence type="ECO:0000256" key="5">
    <source>
        <dbReference type="SAM" id="MobiDB-lite"/>
    </source>
</evidence>
<dbReference type="Proteomes" id="UP000268093">
    <property type="component" value="Unassembled WGS sequence"/>
</dbReference>
<dbReference type="InterPro" id="IPR001005">
    <property type="entry name" value="SANT/Myb"/>
</dbReference>
<dbReference type="AlphaFoldDB" id="A0A433CVF3"/>
<dbReference type="InterPro" id="IPR017884">
    <property type="entry name" value="SANT_dom"/>
</dbReference>
<keyword evidence="4" id="KW-0539">Nucleus</keyword>
<feature type="compositionally biased region" description="Basic and acidic residues" evidence="5">
    <location>
        <begin position="155"/>
        <end position="169"/>
    </location>
</feature>
<dbReference type="InterPro" id="IPR009057">
    <property type="entry name" value="Homeodomain-like_sf"/>
</dbReference>
<evidence type="ECO:0000313" key="10">
    <source>
        <dbReference type="Proteomes" id="UP000268093"/>
    </source>
</evidence>
<dbReference type="Pfam" id="PF00249">
    <property type="entry name" value="Myb_DNA-binding"/>
    <property type="match status" value="1"/>
</dbReference>
<feature type="domain" description="HTH myb-type" evidence="8">
    <location>
        <begin position="54"/>
        <end position="99"/>
    </location>
</feature>
<dbReference type="SMART" id="SM00717">
    <property type="entry name" value="SANT"/>
    <property type="match status" value="1"/>
</dbReference>
<dbReference type="GO" id="GO:0003677">
    <property type="term" value="F:DNA binding"/>
    <property type="evidence" value="ECO:0007669"/>
    <property type="project" value="UniProtKB-KW"/>
</dbReference>
<dbReference type="OrthoDB" id="118550at2759"/>
<keyword evidence="3" id="KW-0804">Transcription</keyword>
<evidence type="ECO:0000313" key="9">
    <source>
        <dbReference type="EMBL" id="RUP42695.1"/>
    </source>
</evidence>
<feature type="compositionally biased region" description="Basic and acidic residues" evidence="5">
    <location>
        <begin position="12"/>
        <end position="43"/>
    </location>
</feature>
<keyword evidence="10" id="KW-1185">Reference proteome</keyword>